<feature type="transmembrane region" description="Helical" evidence="1">
    <location>
        <begin position="178"/>
        <end position="200"/>
    </location>
</feature>
<dbReference type="AlphaFoldDB" id="A0A6N6VSI8"/>
<keyword evidence="1" id="KW-0472">Membrane</keyword>
<evidence type="ECO:0008006" key="4">
    <source>
        <dbReference type="Google" id="ProtNLM"/>
    </source>
</evidence>
<reference evidence="2 3" key="1">
    <citation type="submission" date="2019-10" db="EMBL/GenBank/DDBJ databases">
        <title>New species of Slilvanegrellaceae.</title>
        <authorList>
            <person name="Pitt A."/>
            <person name="Hahn M.W."/>
        </authorList>
    </citation>
    <scope>NUCLEOTIDE SEQUENCE [LARGE SCALE GENOMIC DNA]</scope>
    <source>
        <strain evidence="2 3">SP-Ram-0.45-NSY-1</strain>
    </source>
</reference>
<evidence type="ECO:0000313" key="2">
    <source>
        <dbReference type="EMBL" id="KAB8039067.1"/>
    </source>
</evidence>
<feature type="transmembrane region" description="Helical" evidence="1">
    <location>
        <begin position="395"/>
        <end position="421"/>
    </location>
</feature>
<feature type="transmembrane region" description="Helical" evidence="1">
    <location>
        <begin position="207"/>
        <end position="224"/>
    </location>
</feature>
<keyword evidence="1" id="KW-1133">Transmembrane helix</keyword>
<feature type="transmembrane region" description="Helical" evidence="1">
    <location>
        <begin position="12"/>
        <end position="35"/>
    </location>
</feature>
<proteinExistence type="predicted"/>
<feature type="transmembrane region" description="Helical" evidence="1">
    <location>
        <begin position="136"/>
        <end position="158"/>
    </location>
</feature>
<feature type="transmembrane region" description="Helical" evidence="1">
    <location>
        <begin position="103"/>
        <end position="124"/>
    </location>
</feature>
<organism evidence="2 3">
    <name type="scientific">Silvanigrella paludirubra</name>
    <dbReference type="NCBI Taxonomy" id="2499159"/>
    <lineage>
        <taxon>Bacteria</taxon>
        <taxon>Pseudomonadati</taxon>
        <taxon>Bdellovibrionota</taxon>
        <taxon>Oligoflexia</taxon>
        <taxon>Silvanigrellales</taxon>
        <taxon>Silvanigrellaceae</taxon>
        <taxon>Silvanigrella</taxon>
    </lineage>
</organism>
<feature type="transmembrane region" description="Helical" evidence="1">
    <location>
        <begin position="69"/>
        <end position="91"/>
    </location>
</feature>
<dbReference type="RefSeq" id="WP_153420466.1">
    <property type="nucleotide sequence ID" value="NZ_WFLM01000003.1"/>
</dbReference>
<feature type="transmembrane region" description="Helical" evidence="1">
    <location>
        <begin position="359"/>
        <end position="383"/>
    </location>
</feature>
<feature type="transmembrane region" description="Helical" evidence="1">
    <location>
        <begin position="256"/>
        <end position="278"/>
    </location>
</feature>
<protein>
    <recommendedName>
        <fullName evidence="4">O-antigen ligase domain-containing protein</fullName>
    </recommendedName>
</protein>
<gene>
    <name evidence="2" type="ORF">GCL60_09440</name>
</gene>
<comment type="caution">
    <text evidence="2">The sequence shown here is derived from an EMBL/GenBank/DDBJ whole genome shotgun (WGS) entry which is preliminary data.</text>
</comment>
<keyword evidence="1" id="KW-0812">Transmembrane</keyword>
<feature type="transmembrane region" description="Helical" evidence="1">
    <location>
        <begin position="41"/>
        <end position="57"/>
    </location>
</feature>
<feature type="transmembrane region" description="Helical" evidence="1">
    <location>
        <begin position="230"/>
        <end position="249"/>
    </location>
</feature>
<evidence type="ECO:0000313" key="3">
    <source>
        <dbReference type="Proteomes" id="UP000437748"/>
    </source>
</evidence>
<keyword evidence="3" id="KW-1185">Reference proteome</keyword>
<name>A0A6N6VSI8_9BACT</name>
<evidence type="ECO:0000256" key="1">
    <source>
        <dbReference type="SAM" id="Phobius"/>
    </source>
</evidence>
<dbReference type="EMBL" id="WFLM01000003">
    <property type="protein sequence ID" value="KAB8039067.1"/>
    <property type="molecule type" value="Genomic_DNA"/>
</dbReference>
<accession>A0A6N6VSI8</accession>
<sequence>MINIYYKNVLESLYVYILFFLLCYNDFISGVIFGALASSPVLFLVPFFAILEVYYIIKYRKIEYSKMDIYIISFLIFSIFISIFYIFFFMLLRGTDSFQNASYFFRFTSYLITISALFITYRHSKYIFINFKPMNIYFGIFAITLTQILILIIEIMTMPNAFSFLHFVYPAPYFGIRLLAYEASVSAFIVPVLIAIALYYSNFVRKSKISSFICISFFVFYSIVTTSKGFLLSNFLTIGLFLFVLFFFYKNKTRNFIIIFLVICFIPIFLIYFYPIFIEKMTSENQALTFSTRFLDTISGVFGLIDYPLGHGFGVHQEALLELYSSNSNKLNFILGSNIDISEISRFSYDNRGLDNKSLFSFALNISGIFALYLMYQILKFFLTKNFVSHIQLYLFLYVVLSLTFFISFNGNYLLAVYIAFLEINVFIPKQNNV</sequence>
<dbReference type="Proteomes" id="UP000437748">
    <property type="component" value="Unassembled WGS sequence"/>
</dbReference>